<dbReference type="InterPro" id="IPR002102">
    <property type="entry name" value="Cohesin_dom"/>
</dbReference>
<dbReference type="AlphaFoldDB" id="A0A1F5BVE9"/>
<evidence type="ECO:0000313" key="4">
    <source>
        <dbReference type="EMBL" id="OGD34579.1"/>
    </source>
</evidence>
<feature type="region of interest" description="Disordered" evidence="1">
    <location>
        <begin position="177"/>
        <end position="237"/>
    </location>
</feature>
<sequence length="479" mass="50380">MSLSSKIIFSFVAAGMVLLFAGRAVPASAATLSLSPSSGSRTVGDIFPVALLLNTQSLGVAGVDILYLNYNPSLLEVQDDDATVAGVQIAPGSLMPQTIVNVADATNGRISFSQIANIGGPGFSGSGTLATARFKARAPGVAAVTFTFAAGGTTDANVASAGADALTAVTNGNYTLTSSVSSPAPSAPSPAPSSGGGGGGSVAPTPTPTAAPVPAPTPSASSFVQSTNLPSGVREGDLVRGPDGIKVYIVNQHGYRRHIFNPAVFSMYGHFKWDQIKTLDQQTMDSLKTSDFYRADGDTRVFSLKELDERQGLAEKRWMNIAGERFTQFGYSWNQVFIINAKERDYYQEGSPLEDAELSGAAPLVRPGSGSLVKTAGSSVIYYITPAGLKKPIPSLAVFNSYNNKWENVKTIGTSILDSYPTVRAIKLSTSQKVYLIENNQKRWVSTEAAFTKLGLVYAEVATVNQTELNAYAEGEAVR</sequence>
<evidence type="ECO:0000256" key="2">
    <source>
        <dbReference type="SAM" id="SignalP"/>
    </source>
</evidence>
<evidence type="ECO:0000259" key="3">
    <source>
        <dbReference type="Pfam" id="PF00963"/>
    </source>
</evidence>
<dbReference type="InterPro" id="IPR008965">
    <property type="entry name" value="CBM2/CBM3_carb-bd_dom_sf"/>
</dbReference>
<dbReference type="STRING" id="1797298.A2988_03685"/>
<evidence type="ECO:0000313" key="5">
    <source>
        <dbReference type="Proteomes" id="UP000176650"/>
    </source>
</evidence>
<name>A0A1F5BVE9_9BACT</name>
<dbReference type="GO" id="GO:0000272">
    <property type="term" value="P:polysaccharide catabolic process"/>
    <property type="evidence" value="ECO:0007669"/>
    <property type="project" value="InterPro"/>
</dbReference>
<dbReference type="Pfam" id="PF00963">
    <property type="entry name" value="Cohesin"/>
    <property type="match status" value="1"/>
</dbReference>
<proteinExistence type="predicted"/>
<keyword evidence="2" id="KW-0732">Signal</keyword>
<feature type="compositionally biased region" description="Pro residues" evidence="1">
    <location>
        <begin position="205"/>
        <end position="217"/>
    </location>
</feature>
<dbReference type="EMBL" id="MEYS01000001">
    <property type="protein sequence ID" value="OGD34579.1"/>
    <property type="molecule type" value="Genomic_DNA"/>
</dbReference>
<organism evidence="4 5">
    <name type="scientific">Candidatus Azambacteria bacterium RIFCSPLOWO2_01_FULL_46_25</name>
    <dbReference type="NCBI Taxonomy" id="1797298"/>
    <lineage>
        <taxon>Bacteria</taxon>
        <taxon>Candidatus Azamiibacteriota</taxon>
    </lineage>
</organism>
<gene>
    <name evidence="4" type="ORF">A2988_03685</name>
</gene>
<evidence type="ECO:0000256" key="1">
    <source>
        <dbReference type="SAM" id="MobiDB-lite"/>
    </source>
</evidence>
<reference evidence="4 5" key="1">
    <citation type="journal article" date="2016" name="Nat. Commun.">
        <title>Thousands of microbial genomes shed light on interconnected biogeochemical processes in an aquifer system.</title>
        <authorList>
            <person name="Anantharaman K."/>
            <person name="Brown C.T."/>
            <person name="Hug L.A."/>
            <person name="Sharon I."/>
            <person name="Castelle C.J."/>
            <person name="Probst A.J."/>
            <person name="Thomas B.C."/>
            <person name="Singh A."/>
            <person name="Wilkins M.J."/>
            <person name="Karaoz U."/>
            <person name="Brodie E.L."/>
            <person name="Williams K.H."/>
            <person name="Hubbard S.S."/>
            <person name="Banfield J.F."/>
        </authorList>
    </citation>
    <scope>NUCLEOTIDE SEQUENCE [LARGE SCALE GENOMIC DNA]</scope>
</reference>
<dbReference type="CDD" id="cd08547">
    <property type="entry name" value="Type_II_cohesin"/>
    <property type="match status" value="1"/>
</dbReference>
<accession>A0A1F5BVE9</accession>
<comment type="caution">
    <text evidence="4">The sequence shown here is derived from an EMBL/GenBank/DDBJ whole genome shotgun (WGS) entry which is preliminary data.</text>
</comment>
<dbReference type="Gene3D" id="2.60.40.680">
    <property type="match status" value="1"/>
</dbReference>
<dbReference type="SUPFAM" id="SSF49384">
    <property type="entry name" value="Carbohydrate-binding domain"/>
    <property type="match status" value="1"/>
</dbReference>
<feature type="domain" description="Cohesin" evidence="3">
    <location>
        <begin position="40"/>
        <end position="156"/>
    </location>
</feature>
<dbReference type="Proteomes" id="UP000176650">
    <property type="component" value="Unassembled WGS sequence"/>
</dbReference>
<dbReference type="GO" id="GO:0030246">
    <property type="term" value="F:carbohydrate binding"/>
    <property type="evidence" value="ECO:0007669"/>
    <property type="project" value="InterPro"/>
</dbReference>
<protein>
    <recommendedName>
        <fullName evidence="3">Cohesin domain-containing protein</fullName>
    </recommendedName>
</protein>
<feature type="chain" id="PRO_5009517989" description="Cohesin domain-containing protein" evidence="2">
    <location>
        <begin position="30"/>
        <end position="479"/>
    </location>
</feature>
<feature type="signal peptide" evidence="2">
    <location>
        <begin position="1"/>
        <end position="29"/>
    </location>
</feature>